<keyword evidence="3" id="KW-1185">Reference proteome</keyword>
<accession>A0A2T0SU84</accession>
<dbReference type="AlphaFoldDB" id="A0A2T0SU84"/>
<dbReference type="RefSeq" id="WP_170156136.1">
    <property type="nucleotide sequence ID" value="NZ_PVTF01000011.1"/>
</dbReference>
<comment type="caution">
    <text evidence="2">The sequence shown here is derived from an EMBL/GenBank/DDBJ whole genome shotgun (WGS) entry which is preliminary data.</text>
</comment>
<protein>
    <submittedName>
        <fullName evidence="2">Uncharacterized protein</fullName>
    </submittedName>
</protein>
<name>A0A2T0SU84_9PSEU</name>
<reference evidence="2 3" key="1">
    <citation type="submission" date="2018-03" db="EMBL/GenBank/DDBJ databases">
        <title>Genomic Encyclopedia of Archaeal and Bacterial Type Strains, Phase II (KMG-II): from individual species to whole genera.</title>
        <authorList>
            <person name="Goeker M."/>
        </authorList>
    </citation>
    <scope>NUCLEOTIDE SEQUENCE [LARGE SCALE GENOMIC DNA]</scope>
    <source>
        <strain evidence="2 3">DSM 44720</strain>
    </source>
</reference>
<evidence type="ECO:0000313" key="2">
    <source>
        <dbReference type="EMBL" id="PRY36960.1"/>
    </source>
</evidence>
<sequence>MRTIPTALRYAGRSRWVHDTAEPGRRPEAARRGYRSRAASEDHGTARRS</sequence>
<feature type="compositionally biased region" description="Basic and acidic residues" evidence="1">
    <location>
        <begin position="18"/>
        <end position="31"/>
    </location>
</feature>
<dbReference type="EMBL" id="PVTF01000011">
    <property type="protein sequence ID" value="PRY36960.1"/>
    <property type="molecule type" value="Genomic_DNA"/>
</dbReference>
<feature type="region of interest" description="Disordered" evidence="1">
    <location>
        <begin position="18"/>
        <end position="49"/>
    </location>
</feature>
<evidence type="ECO:0000313" key="3">
    <source>
        <dbReference type="Proteomes" id="UP000239494"/>
    </source>
</evidence>
<dbReference type="Proteomes" id="UP000239494">
    <property type="component" value="Unassembled WGS sequence"/>
</dbReference>
<proteinExistence type="predicted"/>
<feature type="compositionally biased region" description="Basic and acidic residues" evidence="1">
    <location>
        <begin position="38"/>
        <end position="49"/>
    </location>
</feature>
<organism evidence="2 3">
    <name type="scientific">Umezawaea tangerina</name>
    <dbReference type="NCBI Taxonomy" id="84725"/>
    <lineage>
        <taxon>Bacteria</taxon>
        <taxon>Bacillati</taxon>
        <taxon>Actinomycetota</taxon>
        <taxon>Actinomycetes</taxon>
        <taxon>Pseudonocardiales</taxon>
        <taxon>Pseudonocardiaceae</taxon>
        <taxon>Umezawaea</taxon>
    </lineage>
</organism>
<gene>
    <name evidence="2" type="ORF">CLV43_111332</name>
</gene>
<evidence type="ECO:0000256" key="1">
    <source>
        <dbReference type="SAM" id="MobiDB-lite"/>
    </source>
</evidence>